<organism evidence="3 4">
    <name type="scientific">Gimesia aquarii</name>
    <dbReference type="NCBI Taxonomy" id="2527964"/>
    <lineage>
        <taxon>Bacteria</taxon>
        <taxon>Pseudomonadati</taxon>
        <taxon>Planctomycetota</taxon>
        <taxon>Planctomycetia</taxon>
        <taxon>Planctomycetales</taxon>
        <taxon>Planctomycetaceae</taxon>
        <taxon>Gimesia</taxon>
    </lineage>
</organism>
<evidence type="ECO:0000313" key="4">
    <source>
        <dbReference type="Proteomes" id="UP000318384"/>
    </source>
</evidence>
<gene>
    <name evidence="3" type="ORF">V202x_44590</name>
</gene>
<keyword evidence="1" id="KW-0812">Transmembrane</keyword>
<evidence type="ECO:0000313" key="3">
    <source>
        <dbReference type="EMBL" id="QDU11043.1"/>
    </source>
</evidence>
<reference evidence="3 4" key="1">
    <citation type="submission" date="2019-03" db="EMBL/GenBank/DDBJ databases">
        <title>Deep-cultivation of Planctomycetes and their phenomic and genomic characterization uncovers novel biology.</title>
        <authorList>
            <person name="Wiegand S."/>
            <person name="Jogler M."/>
            <person name="Boedeker C."/>
            <person name="Pinto D."/>
            <person name="Vollmers J."/>
            <person name="Rivas-Marin E."/>
            <person name="Kohn T."/>
            <person name="Peeters S.H."/>
            <person name="Heuer A."/>
            <person name="Rast P."/>
            <person name="Oberbeckmann S."/>
            <person name="Bunk B."/>
            <person name="Jeske O."/>
            <person name="Meyerdierks A."/>
            <person name="Storesund J.E."/>
            <person name="Kallscheuer N."/>
            <person name="Luecker S."/>
            <person name="Lage O.M."/>
            <person name="Pohl T."/>
            <person name="Merkel B.J."/>
            <person name="Hornburger P."/>
            <person name="Mueller R.-W."/>
            <person name="Bruemmer F."/>
            <person name="Labrenz M."/>
            <person name="Spormann A.M."/>
            <person name="Op den Camp H."/>
            <person name="Overmann J."/>
            <person name="Amann R."/>
            <person name="Jetten M.S.M."/>
            <person name="Mascher T."/>
            <person name="Medema M.H."/>
            <person name="Devos D.P."/>
            <person name="Kaster A.-K."/>
            <person name="Ovreas L."/>
            <person name="Rohde M."/>
            <person name="Galperin M.Y."/>
            <person name="Jogler C."/>
        </authorList>
    </citation>
    <scope>NUCLEOTIDE SEQUENCE [LARGE SCALE GENOMIC DNA]</scope>
    <source>
        <strain evidence="3 4">V202</strain>
    </source>
</reference>
<feature type="signal peptide" evidence="2">
    <location>
        <begin position="1"/>
        <end position="20"/>
    </location>
</feature>
<evidence type="ECO:0008006" key="5">
    <source>
        <dbReference type="Google" id="ProtNLM"/>
    </source>
</evidence>
<proteinExistence type="predicted"/>
<evidence type="ECO:0000256" key="2">
    <source>
        <dbReference type="SAM" id="SignalP"/>
    </source>
</evidence>
<dbReference type="Proteomes" id="UP000318384">
    <property type="component" value="Chromosome"/>
</dbReference>
<keyword evidence="1" id="KW-1133">Transmembrane helix</keyword>
<evidence type="ECO:0000256" key="1">
    <source>
        <dbReference type="SAM" id="Phobius"/>
    </source>
</evidence>
<keyword evidence="1" id="KW-0472">Membrane</keyword>
<sequence precursor="true">MRSFFLCVCILNFFLVPLNAYEIDESNTLENLKNYDSIYMSGFTVSGTRQSKDRHRRSRSVFEVSRSWRLTFGGDRVGYLMEVIDYEKPKYQNPKSRPKRPKKLSNSDEVLRIPLRTKQWGYWGHDLSGNHYEDTVITVTPSGKVTDTGKMHNSSLFAPRGEGPLAPRRAVLWSLGRFFSKHIDKVTQVEHSADGLIRVSALGKKNELQVGRWEFEIEPNASWMIRKARFYRDRYPDRINVEMKNEGTVWSGAYCIPKTATINHWGPIGNVETEYFTFEPVVESFDEQLYSDTQQAVVGNQISTLTVHDYRVSPPIVTQPFRPSKQTPITLKKSNRMWWLIIVNLVVFGAMLVYYILWKRQQTNIKDP</sequence>
<protein>
    <recommendedName>
        <fullName evidence="5">DUF1583 domain-containing protein</fullName>
    </recommendedName>
</protein>
<keyword evidence="2" id="KW-0732">Signal</keyword>
<name>A0A517X0L3_9PLAN</name>
<feature type="transmembrane region" description="Helical" evidence="1">
    <location>
        <begin position="337"/>
        <end position="357"/>
    </location>
</feature>
<dbReference type="EMBL" id="CP037422">
    <property type="protein sequence ID" value="QDU11043.1"/>
    <property type="molecule type" value="Genomic_DNA"/>
</dbReference>
<keyword evidence="4" id="KW-1185">Reference proteome</keyword>
<dbReference type="AlphaFoldDB" id="A0A517X0L3"/>
<accession>A0A517X0L3</accession>
<feature type="chain" id="PRO_5021832631" description="DUF1583 domain-containing protein" evidence="2">
    <location>
        <begin position="21"/>
        <end position="368"/>
    </location>
</feature>